<feature type="compositionally biased region" description="Polar residues" evidence="1">
    <location>
        <begin position="96"/>
        <end position="108"/>
    </location>
</feature>
<name>A0A8J5MQ48_HOMAM</name>
<dbReference type="Proteomes" id="UP000747542">
    <property type="component" value="Unassembled WGS sequence"/>
</dbReference>
<sequence>MNRAGIMGGPTRQQVLQLYRALLTYGRTLELTDQDYFYRHIRKEFQRNKSLVSPKQREFYFDKGSGEALVAILVDGGDVGDQHAAASRHNGLREPQTPTEPTWRPTNT</sequence>
<accession>A0A8J5MQ48</accession>
<dbReference type="EMBL" id="JAHLQT010033198">
    <property type="protein sequence ID" value="KAG7159382.1"/>
    <property type="molecule type" value="Genomic_DNA"/>
</dbReference>
<gene>
    <name evidence="3" type="primary">MIEF1-L</name>
    <name evidence="3" type="ORF">Hamer_G020607</name>
</gene>
<organism evidence="3 4">
    <name type="scientific">Homarus americanus</name>
    <name type="common">American lobster</name>
    <dbReference type="NCBI Taxonomy" id="6706"/>
    <lineage>
        <taxon>Eukaryota</taxon>
        <taxon>Metazoa</taxon>
        <taxon>Ecdysozoa</taxon>
        <taxon>Arthropoda</taxon>
        <taxon>Crustacea</taxon>
        <taxon>Multicrustacea</taxon>
        <taxon>Malacostraca</taxon>
        <taxon>Eumalacostraca</taxon>
        <taxon>Eucarida</taxon>
        <taxon>Decapoda</taxon>
        <taxon>Pleocyemata</taxon>
        <taxon>Astacidea</taxon>
        <taxon>Nephropoidea</taxon>
        <taxon>Nephropidae</taxon>
        <taxon>Homarus</taxon>
    </lineage>
</organism>
<dbReference type="InterPro" id="IPR045300">
    <property type="entry name" value="Complex1_LYR_MIEF1-MP"/>
</dbReference>
<evidence type="ECO:0000313" key="3">
    <source>
        <dbReference type="EMBL" id="KAG7159382.1"/>
    </source>
</evidence>
<evidence type="ECO:0000256" key="1">
    <source>
        <dbReference type="SAM" id="MobiDB-lite"/>
    </source>
</evidence>
<feature type="region of interest" description="Disordered" evidence="1">
    <location>
        <begin position="82"/>
        <end position="108"/>
    </location>
</feature>
<dbReference type="InterPro" id="IPR008011">
    <property type="entry name" value="Complex1_LYR_dom"/>
</dbReference>
<evidence type="ECO:0000259" key="2">
    <source>
        <dbReference type="Pfam" id="PF05347"/>
    </source>
</evidence>
<feature type="domain" description="Complex 1 LYR protein" evidence="2">
    <location>
        <begin position="13"/>
        <end position="64"/>
    </location>
</feature>
<comment type="caution">
    <text evidence="3">The sequence shown here is derived from an EMBL/GenBank/DDBJ whole genome shotgun (WGS) entry which is preliminary data.</text>
</comment>
<keyword evidence="4" id="KW-1185">Reference proteome</keyword>
<dbReference type="CDD" id="cd20272">
    <property type="entry name" value="Complex1_LYR_MIEF1-MP"/>
    <property type="match status" value="1"/>
</dbReference>
<protein>
    <submittedName>
        <fullName evidence="3">MIEF1 upstream ORF protein-like</fullName>
    </submittedName>
</protein>
<dbReference type="AlphaFoldDB" id="A0A8J5MQ48"/>
<dbReference type="Pfam" id="PF05347">
    <property type="entry name" value="Complex1_LYR"/>
    <property type="match status" value="1"/>
</dbReference>
<proteinExistence type="predicted"/>
<reference evidence="3" key="1">
    <citation type="journal article" date="2021" name="Sci. Adv.">
        <title>The American lobster genome reveals insights on longevity, neural, and immune adaptations.</title>
        <authorList>
            <person name="Polinski J.M."/>
            <person name="Zimin A.V."/>
            <person name="Clark K.F."/>
            <person name="Kohn A.B."/>
            <person name="Sadowski N."/>
            <person name="Timp W."/>
            <person name="Ptitsyn A."/>
            <person name="Khanna P."/>
            <person name="Romanova D.Y."/>
            <person name="Williams P."/>
            <person name="Greenwood S.J."/>
            <person name="Moroz L.L."/>
            <person name="Walt D.R."/>
            <person name="Bodnar A.G."/>
        </authorList>
    </citation>
    <scope>NUCLEOTIDE SEQUENCE</scope>
    <source>
        <strain evidence="3">GMGI-L3</strain>
    </source>
</reference>
<evidence type="ECO:0000313" key="4">
    <source>
        <dbReference type="Proteomes" id="UP000747542"/>
    </source>
</evidence>